<dbReference type="GO" id="GO:0006282">
    <property type="term" value="P:regulation of DNA repair"/>
    <property type="evidence" value="ECO:0007669"/>
    <property type="project" value="UniProtKB-UniRule"/>
</dbReference>
<dbReference type="RefSeq" id="WP_225360234.1">
    <property type="nucleotide sequence ID" value="NZ_BCMF01000005.1"/>
</dbReference>
<evidence type="ECO:0000256" key="5">
    <source>
        <dbReference type="ARBA" id="ARBA00022490"/>
    </source>
</evidence>
<dbReference type="InterPro" id="IPR036388">
    <property type="entry name" value="WH-like_DNA-bd_sf"/>
</dbReference>
<dbReference type="GO" id="GO:0005737">
    <property type="term" value="C:cytoplasm"/>
    <property type="evidence" value="ECO:0007669"/>
    <property type="project" value="UniProtKB-SubCell"/>
</dbReference>
<dbReference type="InterPro" id="IPR053925">
    <property type="entry name" value="RecX_HTH_3rd"/>
</dbReference>
<dbReference type="AlphaFoldDB" id="A0A1Z5IBL6"/>
<evidence type="ECO:0000256" key="1">
    <source>
        <dbReference type="ARBA" id="ARBA00003529"/>
    </source>
</evidence>
<evidence type="ECO:0000256" key="6">
    <source>
        <dbReference type="HAMAP-Rule" id="MF_01114"/>
    </source>
</evidence>
<dbReference type="InterPro" id="IPR053926">
    <property type="entry name" value="RecX_HTH_1st"/>
</dbReference>
<sequence length="274" mass="31981">MSEDSSTKLQVTKIEAQKRAGRYNIYVNGHYAFPVSEDVLIRYRLLKGTELTKELIATLQSADNQSKAFELALNYLSYQQRTEKELSDYLVKKEVPAETIAPVMARLVDENLLDDDHYAHSYVRTMKRTSDKGPTVIRRNLKQRGVKDQLVDNALAEDYQSAEQLERLSELVEKLKRQYQKKTPTIQRQKVQQRLVEKGFSFDLVGQALAETSFEMDSETELDLLTAQAEKLWRRYHAKPERERQLKIRQALYRKGFDSDLITKWLQQKAEEES</sequence>
<organism evidence="10 11">
    <name type="scientific">Secundilactobacillus mixtipabuli</name>
    <dbReference type="NCBI Taxonomy" id="1435342"/>
    <lineage>
        <taxon>Bacteria</taxon>
        <taxon>Bacillati</taxon>
        <taxon>Bacillota</taxon>
        <taxon>Bacilli</taxon>
        <taxon>Lactobacillales</taxon>
        <taxon>Lactobacillaceae</taxon>
        <taxon>Secundilactobacillus</taxon>
    </lineage>
</organism>
<dbReference type="InterPro" id="IPR053924">
    <property type="entry name" value="RecX_HTH_2nd"/>
</dbReference>
<gene>
    <name evidence="6 10" type="primary">recX</name>
    <name evidence="10" type="ORF">IWT30_01123</name>
</gene>
<dbReference type="EMBL" id="BCMF01000005">
    <property type="protein sequence ID" value="GAW99163.1"/>
    <property type="molecule type" value="Genomic_DNA"/>
</dbReference>
<protein>
    <recommendedName>
        <fullName evidence="4 6">Regulatory protein RecX</fullName>
    </recommendedName>
</protein>
<reference evidence="10 11" key="1">
    <citation type="submission" date="2015-11" db="EMBL/GenBank/DDBJ databases">
        <title>Draft genome sequences of new species of the genus Lactobacillus isolated from orchardgrass silage.</title>
        <authorList>
            <person name="Tohno M."/>
            <person name="Tanizawa Y."/>
            <person name="Arita M."/>
        </authorList>
    </citation>
    <scope>NUCLEOTIDE SEQUENCE [LARGE SCALE GENOMIC DNA]</scope>
    <source>
        <strain evidence="10 11">IWT30</strain>
    </source>
</reference>
<dbReference type="HAMAP" id="MF_01114">
    <property type="entry name" value="RecX"/>
    <property type="match status" value="1"/>
</dbReference>
<proteinExistence type="inferred from homology"/>
<evidence type="ECO:0000259" key="7">
    <source>
        <dbReference type="Pfam" id="PF02631"/>
    </source>
</evidence>
<evidence type="ECO:0000259" key="8">
    <source>
        <dbReference type="Pfam" id="PF21981"/>
    </source>
</evidence>
<dbReference type="Pfam" id="PF21982">
    <property type="entry name" value="RecX_HTH1"/>
    <property type="match status" value="1"/>
</dbReference>
<comment type="subcellular location">
    <subcellularLocation>
        <location evidence="2 6">Cytoplasm</location>
    </subcellularLocation>
</comment>
<accession>A0A1Z5IBL6</accession>
<dbReference type="Pfam" id="PF21981">
    <property type="entry name" value="RecX_HTH3"/>
    <property type="match status" value="2"/>
</dbReference>
<feature type="domain" description="RecX first three-helical" evidence="9">
    <location>
        <begin position="68"/>
        <end position="107"/>
    </location>
</feature>
<dbReference type="PANTHER" id="PTHR33602">
    <property type="entry name" value="REGULATORY PROTEIN RECX FAMILY PROTEIN"/>
    <property type="match status" value="1"/>
</dbReference>
<dbReference type="Proteomes" id="UP000198374">
    <property type="component" value="Unassembled WGS sequence"/>
</dbReference>
<dbReference type="NCBIfam" id="NF010733">
    <property type="entry name" value="PRK14135.1"/>
    <property type="match status" value="1"/>
</dbReference>
<keyword evidence="11" id="KW-1185">Reference proteome</keyword>
<feature type="domain" description="RecX third three-helical" evidence="8">
    <location>
        <begin position="219"/>
        <end position="266"/>
    </location>
</feature>
<comment type="caution">
    <text evidence="10">The sequence shown here is derived from an EMBL/GenBank/DDBJ whole genome shotgun (WGS) entry which is preliminary data.</text>
</comment>
<keyword evidence="5 6" id="KW-0963">Cytoplasm</keyword>
<evidence type="ECO:0000259" key="9">
    <source>
        <dbReference type="Pfam" id="PF21982"/>
    </source>
</evidence>
<dbReference type="Pfam" id="PF02631">
    <property type="entry name" value="RecX_HTH2"/>
    <property type="match status" value="1"/>
</dbReference>
<comment type="similarity">
    <text evidence="3 6">Belongs to the RecX family.</text>
</comment>
<dbReference type="Gene3D" id="1.10.10.10">
    <property type="entry name" value="Winged helix-like DNA-binding domain superfamily/Winged helix DNA-binding domain"/>
    <property type="match status" value="4"/>
</dbReference>
<feature type="domain" description="RecX second three-helical" evidence="7">
    <location>
        <begin position="114"/>
        <end position="155"/>
    </location>
</feature>
<name>A0A1Z5IBL6_9LACO</name>
<evidence type="ECO:0000313" key="10">
    <source>
        <dbReference type="EMBL" id="GAW99163.1"/>
    </source>
</evidence>
<evidence type="ECO:0000256" key="4">
    <source>
        <dbReference type="ARBA" id="ARBA00018111"/>
    </source>
</evidence>
<evidence type="ECO:0000256" key="3">
    <source>
        <dbReference type="ARBA" id="ARBA00009695"/>
    </source>
</evidence>
<evidence type="ECO:0000313" key="11">
    <source>
        <dbReference type="Proteomes" id="UP000198374"/>
    </source>
</evidence>
<evidence type="ECO:0000256" key="2">
    <source>
        <dbReference type="ARBA" id="ARBA00004496"/>
    </source>
</evidence>
<comment type="function">
    <text evidence="1 6">Modulates RecA activity.</text>
</comment>
<dbReference type="PANTHER" id="PTHR33602:SF1">
    <property type="entry name" value="REGULATORY PROTEIN RECX FAMILY PROTEIN"/>
    <property type="match status" value="1"/>
</dbReference>
<dbReference type="InterPro" id="IPR003783">
    <property type="entry name" value="Regulatory_RecX"/>
</dbReference>
<feature type="domain" description="RecX third three-helical" evidence="8">
    <location>
        <begin position="163"/>
        <end position="209"/>
    </location>
</feature>